<organism evidence="1 2">
    <name type="scientific">Aldrovandia affinis</name>
    <dbReference type="NCBI Taxonomy" id="143900"/>
    <lineage>
        <taxon>Eukaryota</taxon>
        <taxon>Metazoa</taxon>
        <taxon>Chordata</taxon>
        <taxon>Craniata</taxon>
        <taxon>Vertebrata</taxon>
        <taxon>Euteleostomi</taxon>
        <taxon>Actinopterygii</taxon>
        <taxon>Neopterygii</taxon>
        <taxon>Teleostei</taxon>
        <taxon>Notacanthiformes</taxon>
        <taxon>Halosauridae</taxon>
        <taxon>Aldrovandia</taxon>
    </lineage>
</organism>
<dbReference type="Proteomes" id="UP001221898">
    <property type="component" value="Unassembled WGS sequence"/>
</dbReference>
<evidence type="ECO:0000313" key="2">
    <source>
        <dbReference type="Proteomes" id="UP001221898"/>
    </source>
</evidence>
<accession>A0AAD7SCS7</accession>
<protein>
    <submittedName>
        <fullName evidence="1">Uncharacterized protein</fullName>
    </submittedName>
</protein>
<reference evidence="1" key="1">
    <citation type="journal article" date="2023" name="Science">
        <title>Genome structures resolve the early diversification of teleost fishes.</title>
        <authorList>
            <person name="Parey E."/>
            <person name="Louis A."/>
            <person name="Montfort J."/>
            <person name="Bouchez O."/>
            <person name="Roques C."/>
            <person name="Iampietro C."/>
            <person name="Lluch J."/>
            <person name="Castinel A."/>
            <person name="Donnadieu C."/>
            <person name="Desvignes T."/>
            <person name="Floi Bucao C."/>
            <person name="Jouanno E."/>
            <person name="Wen M."/>
            <person name="Mejri S."/>
            <person name="Dirks R."/>
            <person name="Jansen H."/>
            <person name="Henkel C."/>
            <person name="Chen W.J."/>
            <person name="Zahm M."/>
            <person name="Cabau C."/>
            <person name="Klopp C."/>
            <person name="Thompson A.W."/>
            <person name="Robinson-Rechavi M."/>
            <person name="Braasch I."/>
            <person name="Lecointre G."/>
            <person name="Bobe J."/>
            <person name="Postlethwait J.H."/>
            <person name="Berthelot C."/>
            <person name="Roest Crollius H."/>
            <person name="Guiguen Y."/>
        </authorList>
    </citation>
    <scope>NUCLEOTIDE SEQUENCE</scope>
    <source>
        <strain evidence="1">NC1722</strain>
    </source>
</reference>
<dbReference type="AlphaFoldDB" id="A0AAD7SCS7"/>
<comment type="caution">
    <text evidence="1">The sequence shown here is derived from an EMBL/GenBank/DDBJ whole genome shotgun (WGS) entry which is preliminary data.</text>
</comment>
<name>A0AAD7SCS7_9TELE</name>
<sequence>MISMVSFRTGGVLYANPGDPFLLGLRHPHGAWALSLSRSKAFLRVLTPSSGKMSASAAFPASELSSRWNGEL</sequence>
<gene>
    <name evidence="1" type="ORF">AAFF_G00400370</name>
</gene>
<evidence type="ECO:0000313" key="1">
    <source>
        <dbReference type="EMBL" id="KAJ8399998.1"/>
    </source>
</evidence>
<proteinExistence type="predicted"/>
<keyword evidence="2" id="KW-1185">Reference proteome</keyword>
<dbReference type="EMBL" id="JAINUG010000079">
    <property type="protein sequence ID" value="KAJ8399998.1"/>
    <property type="molecule type" value="Genomic_DNA"/>
</dbReference>